<keyword evidence="5 9" id="KW-0812">Transmembrane</keyword>
<dbReference type="PATRIC" id="fig|1423744.4.peg.1170"/>
<name>A0A0R2DKY6_9LACO</name>
<evidence type="ECO:0000256" key="2">
    <source>
        <dbReference type="ARBA" id="ARBA00010072"/>
    </source>
</evidence>
<dbReference type="SUPFAM" id="SSF53850">
    <property type="entry name" value="Periplasmic binding protein-like II"/>
    <property type="match status" value="1"/>
</dbReference>
<keyword evidence="13" id="KW-1185">Reference proteome</keyword>
<proteinExistence type="inferred from homology"/>
<comment type="subcellular location">
    <subcellularLocation>
        <location evidence="1 9">Cell membrane</location>
        <topology evidence="1 9">Multi-pass membrane protein</topology>
    </subcellularLocation>
</comment>
<evidence type="ECO:0000259" key="11">
    <source>
        <dbReference type="PROSITE" id="PS50928"/>
    </source>
</evidence>
<dbReference type="Gene3D" id="1.10.3720.10">
    <property type="entry name" value="MetI-like"/>
    <property type="match status" value="1"/>
</dbReference>
<comment type="caution">
    <text evidence="12">The sequence shown here is derived from an EMBL/GenBank/DDBJ whole genome shotgun (WGS) entry which is preliminary data.</text>
</comment>
<dbReference type="RefSeq" id="WP_056974102.1">
    <property type="nucleotide sequence ID" value="NZ_AYZL01000006.1"/>
</dbReference>
<keyword evidence="7 9" id="KW-1133">Transmembrane helix</keyword>
<evidence type="ECO:0000256" key="10">
    <source>
        <dbReference type="SAM" id="SignalP"/>
    </source>
</evidence>
<keyword evidence="8 9" id="KW-0472">Membrane</keyword>
<accession>A0A0R2DKY6</accession>
<dbReference type="NCBIfam" id="TIGR01726">
    <property type="entry name" value="HEQRo_perm_3TM"/>
    <property type="match status" value="1"/>
</dbReference>
<dbReference type="InterPro" id="IPR000515">
    <property type="entry name" value="MetI-like"/>
</dbReference>
<keyword evidence="6" id="KW-0029">Amino-acid transport</keyword>
<gene>
    <name evidence="12" type="ORF">FC86_GL001140</name>
</gene>
<dbReference type="PROSITE" id="PS50928">
    <property type="entry name" value="ABC_TM1"/>
    <property type="match status" value="1"/>
</dbReference>
<dbReference type="GO" id="GO:0043190">
    <property type="term" value="C:ATP-binding cassette (ABC) transporter complex"/>
    <property type="evidence" value="ECO:0007669"/>
    <property type="project" value="InterPro"/>
</dbReference>
<dbReference type="OrthoDB" id="9811552at2"/>
<evidence type="ECO:0000256" key="4">
    <source>
        <dbReference type="ARBA" id="ARBA00022475"/>
    </source>
</evidence>
<dbReference type="SMART" id="SM00062">
    <property type="entry name" value="PBPb"/>
    <property type="match status" value="1"/>
</dbReference>
<feature type="chain" id="PRO_5006416210" evidence="10">
    <location>
        <begin position="33"/>
        <end position="532"/>
    </location>
</feature>
<evidence type="ECO:0000256" key="8">
    <source>
        <dbReference type="ARBA" id="ARBA00023136"/>
    </source>
</evidence>
<dbReference type="InterPro" id="IPR010065">
    <property type="entry name" value="AA_ABC_transptr_permease_3TM"/>
</dbReference>
<dbReference type="STRING" id="1423744.FC86_GL001140"/>
<feature type="transmembrane region" description="Helical" evidence="9">
    <location>
        <begin position="346"/>
        <end position="371"/>
    </location>
</feature>
<keyword evidence="3 9" id="KW-0813">Transport</keyword>
<dbReference type="SUPFAM" id="SSF161098">
    <property type="entry name" value="MetI-like"/>
    <property type="match status" value="1"/>
</dbReference>
<evidence type="ECO:0000256" key="7">
    <source>
        <dbReference type="ARBA" id="ARBA00022989"/>
    </source>
</evidence>
<dbReference type="CDD" id="cd13627">
    <property type="entry name" value="PBP2_AA_binding_like_2"/>
    <property type="match status" value="1"/>
</dbReference>
<dbReference type="InterPro" id="IPR035906">
    <property type="entry name" value="MetI-like_sf"/>
</dbReference>
<dbReference type="InterPro" id="IPR001638">
    <property type="entry name" value="Solute-binding_3/MltF_N"/>
</dbReference>
<evidence type="ECO:0000256" key="6">
    <source>
        <dbReference type="ARBA" id="ARBA00022970"/>
    </source>
</evidence>
<organism evidence="12 13">
    <name type="scientific">Holzapfeliella floricola DSM 23037 = JCM 16512</name>
    <dbReference type="NCBI Taxonomy" id="1423744"/>
    <lineage>
        <taxon>Bacteria</taxon>
        <taxon>Bacillati</taxon>
        <taxon>Bacillota</taxon>
        <taxon>Bacilli</taxon>
        <taxon>Lactobacillales</taxon>
        <taxon>Lactobacillaceae</taxon>
        <taxon>Holzapfeliella</taxon>
    </lineage>
</organism>
<dbReference type="InterPro" id="IPR043429">
    <property type="entry name" value="ArtM/GltK/GlnP/TcyL/YhdX-like"/>
</dbReference>
<evidence type="ECO:0000256" key="5">
    <source>
        <dbReference type="ARBA" id="ARBA00022692"/>
    </source>
</evidence>
<evidence type="ECO:0000313" key="13">
    <source>
        <dbReference type="Proteomes" id="UP000051378"/>
    </source>
</evidence>
<sequence length="532" mass="58621">MKNLKANPLLTFFSAIIMLLGLAGFSSNQVHAEESDTLRVGMEANYPPYNWTQQDDSNGAVKIDGESLYANGYDVQMAKKIAAGLGKKNVVVAKTQWDGLLPSLTSGKIDMIIAGMSPTPERRQAIDFTNAYYTSNIVMVVNSTGKYANATNLADFNGAKITGQLGTFHYDAIEQIQGAIKEPAMKDFSAMRVSLESKTIDGYVSEKPEGISVSSANPNLKMIEFKRGQGFHLDPSETQSAIGLRKGDSNLEKVNEILATIPEDERDKMMTTAVHSQPKPATEGNWFINIWQQYGAMLLRGTAMTVFISLIGTIVGFFIGLLVGIIRTIPLAKSRGKRWTTRVASFLASVYIELFRGTPMIVQAAVFYYGAAQMFGLNLDRTLAALIVVSINTGAYLSEIIRSGIISTDEGQFEAASALGMNHFQRMRKIILPQAVRNSLPSVANEFIVNIKDTSVLSIISVSELFFTGSTIAGQNFQFFHTYLTITFIYLVLTFTITRIFRLIEKKLNGPKDYNLMANQEQVTSNSREVKN</sequence>
<keyword evidence="4" id="KW-1003">Cell membrane</keyword>
<dbReference type="GO" id="GO:0022857">
    <property type="term" value="F:transmembrane transporter activity"/>
    <property type="evidence" value="ECO:0007669"/>
    <property type="project" value="InterPro"/>
</dbReference>
<comment type="similarity">
    <text evidence="2">Belongs to the binding-protein-dependent transport system permease family. HisMQ subfamily.</text>
</comment>
<keyword evidence="10" id="KW-0732">Signal</keyword>
<dbReference type="CDD" id="cd06261">
    <property type="entry name" value="TM_PBP2"/>
    <property type="match status" value="1"/>
</dbReference>
<dbReference type="EMBL" id="AYZL01000006">
    <property type="protein sequence ID" value="KRN04784.1"/>
    <property type="molecule type" value="Genomic_DNA"/>
</dbReference>
<dbReference type="Pfam" id="PF00528">
    <property type="entry name" value="BPD_transp_1"/>
    <property type="match status" value="1"/>
</dbReference>
<feature type="transmembrane region" description="Helical" evidence="9">
    <location>
        <begin position="480"/>
        <end position="501"/>
    </location>
</feature>
<reference evidence="12 13" key="1">
    <citation type="journal article" date="2015" name="Genome Announc.">
        <title>Expanding the biotechnology potential of lactobacilli through comparative genomics of 213 strains and associated genera.</title>
        <authorList>
            <person name="Sun Z."/>
            <person name="Harris H.M."/>
            <person name="McCann A."/>
            <person name="Guo C."/>
            <person name="Argimon S."/>
            <person name="Zhang W."/>
            <person name="Yang X."/>
            <person name="Jeffery I.B."/>
            <person name="Cooney J.C."/>
            <person name="Kagawa T.F."/>
            <person name="Liu W."/>
            <person name="Song Y."/>
            <person name="Salvetti E."/>
            <person name="Wrobel A."/>
            <person name="Rasinkangas P."/>
            <person name="Parkhill J."/>
            <person name="Rea M.C."/>
            <person name="O'Sullivan O."/>
            <person name="Ritari J."/>
            <person name="Douillard F.P."/>
            <person name="Paul Ross R."/>
            <person name="Yang R."/>
            <person name="Briner A.E."/>
            <person name="Felis G.E."/>
            <person name="de Vos W.M."/>
            <person name="Barrangou R."/>
            <person name="Klaenhammer T.R."/>
            <person name="Caufield P.W."/>
            <person name="Cui Y."/>
            <person name="Zhang H."/>
            <person name="O'Toole P.W."/>
        </authorList>
    </citation>
    <scope>NUCLEOTIDE SEQUENCE [LARGE SCALE GENOMIC DNA]</scope>
    <source>
        <strain evidence="12 13">DSM 23037</strain>
    </source>
</reference>
<protein>
    <submittedName>
        <fullName evidence="12">Abc-type amino acid transport system permease component</fullName>
    </submittedName>
</protein>
<feature type="transmembrane region" description="Helical" evidence="9">
    <location>
        <begin position="456"/>
        <end position="474"/>
    </location>
</feature>
<dbReference type="Proteomes" id="UP000051378">
    <property type="component" value="Unassembled WGS sequence"/>
</dbReference>
<dbReference type="PANTHER" id="PTHR30614:SF20">
    <property type="entry name" value="GLUTAMINE TRANSPORT SYSTEM PERMEASE PROTEIN GLNP"/>
    <property type="match status" value="1"/>
</dbReference>
<evidence type="ECO:0000256" key="9">
    <source>
        <dbReference type="RuleBase" id="RU363032"/>
    </source>
</evidence>
<dbReference type="Pfam" id="PF00497">
    <property type="entry name" value="SBP_bac_3"/>
    <property type="match status" value="1"/>
</dbReference>
<dbReference type="PANTHER" id="PTHR30614">
    <property type="entry name" value="MEMBRANE COMPONENT OF AMINO ACID ABC TRANSPORTER"/>
    <property type="match status" value="1"/>
</dbReference>
<feature type="transmembrane region" description="Helical" evidence="9">
    <location>
        <begin position="383"/>
        <end position="401"/>
    </location>
</feature>
<dbReference type="AlphaFoldDB" id="A0A0R2DKY6"/>
<evidence type="ECO:0000256" key="1">
    <source>
        <dbReference type="ARBA" id="ARBA00004651"/>
    </source>
</evidence>
<dbReference type="GO" id="GO:0006865">
    <property type="term" value="P:amino acid transport"/>
    <property type="evidence" value="ECO:0007669"/>
    <property type="project" value="UniProtKB-KW"/>
</dbReference>
<feature type="domain" description="ABC transmembrane type-1" evidence="11">
    <location>
        <begin position="302"/>
        <end position="501"/>
    </location>
</feature>
<evidence type="ECO:0000256" key="3">
    <source>
        <dbReference type="ARBA" id="ARBA00022448"/>
    </source>
</evidence>
<evidence type="ECO:0000313" key="12">
    <source>
        <dbReference type="EMBL" id="KRN04784.1"/>
    </source>
</evidence>
<dbReference type="Gene3D" id="3.40.190.10">
    <property type="entry name" value="Periplasmic binding protein-like II"/>
    <property type="match status" value="2"/>
</dbReference>
<feature type="transmembrane region" description="Helical" evidence="9">
    <location>
        <begin position="306"/>
        <end position="326"/>
    </location>
</feature>
<feature type="signal peptide" evidence="10">
    <location>
        <begin position="1"/>
        <end position="32"/>
    </location>
</feature>